<evidence type="ECO:0000256" key="1">
    <source>
        <dbReference type="ARBA" id="ARBA00004196"/>
    </source>
</evidence>
<dbReference type="InterPro" id="IPR028082">
    <property type="entry name" value="Peripla_BP_I"/>
</dbReference>
<dbReference type="GO" id="GO:0030246">
    <property type="term" value="F:carbohydrate binding"/>
    <property type="evidence" value="ECO:0007669"/>
    <property type="project" value="UniProtKB-ARBA"/>
</dbReference>
<dbReference type="PANTHER" id="PTHR46847:SF2">
    <property type="entry name" value="ABC TRANSPORTER SUGAR-BINDING PROTEIN"/>
    <property type="match status" value="1"/>
</dbReference>
<feature type="domain" description="Periplasmic binding protein" evidence="4">
    <location>
        <begin position="15"/>
        <end position="280"/>
    </location>
</feature>
<name>A0A838Y6K3_9NEIS</name>
<comment type="subcellular location">
    <subcellularLocation>
        <location evidence="1">Cell envelope</location>
    </subcellularLocation>
</comment>
<keyword evidence="3" id="KW-0732">Signal</keyword>
<evidence type="ECO:0000313" key="6">
    <source>
        <dbReference type="Proteomes" id="UP000545606"/>
    </source>
</evidence>
<dbReference type="Pfam" id="PF13407">
    <property type="entry name" value="Peripla_BP_4"/>
    <property type="match status" value="1"/>
</dbReference>
<protein>
    <submittedName>
        <fullName evidence="5">ABC transporter substrate-binding protein</fullName>
    </submittedName>
</protein>
<dbReference type="PANTHER" id="PTHR46847">
    <property type="entry name" value="D-ALLOSE-BINDING PERIPLASMIC PROTEIN-RELATED"/>
    <property type="match status" value="1"/>
</dbReference>
<dbReference type="Proteomes" id="UP000545606">
    <property type="component" value="Unassembled WGS sequence"/>
</dbReference>
<dbReference type="EMBL" id="JACERN010000022">
    <property type="protein sequence ID" value="MBA4708177.1"/>
    <property type="molecule type" value="Genomic_DNA"/>
</dbReference>
<dbReference type="SUPFAM" id="SSF53822">
    <property type="entry name" value="Periplasmic binding protein-like I"/>
    <property type="match status" value="1"/>
</dbReference>
<organism evidence="5 6">
    <name type="scientific">Aquitalea aquatica</name>
    <dbReference type="NCBI Taxonomy" id="3044273"/>
    <lineage>
        <taxon>Bacteria</taxon>
        <taxon>Pseudomonadati</taxon>
        <taxon>Pseudomonadota</taxon>
        <taxon>Betaproteobacteria</taxon>
        <taxon>Neisseriales</taxon>
        <taxon>Chromobacteriaceae</taxon>
        <taxon>Aquitalea</taxon>
    </lineage>
</organism>
<evidence type="ECO:0000313" key="5">
    <source>
        <dbReference type="EMBL" id="MBA4708177.1"/>
    </source>
</evidence>
<dbReference type="InterPro" id="IPR025997">
    <property type="entry name" value="SBP_2_dom"/>
</dbReference>
<comment type="similarity">
    <text evidence="2">Belongs to the bacterial solute-binding protein 2 family.</text>
</comment>
<evidence type="ECO:0000256" key="2">
    <source>
        <dbReference type="ARBA" id="ARBA00007639"/>
    </source>
</evidence>
<keyword evidence="6" id="KW-1185">Reference proteome</keyword>
<dbReference type="GO" id="GO:0030313">
    <property type="term" value="C:cell envelope"/>
    <property type="evidence" value="ECO:0007669"/>
    <property type="project" value="UniProtKB-SubCell"/>
</dbReference>
<evidence type="ECO:0000259" key="4">
    <source>
        <dbReference type="Pfam" id="PF13407"/>
    </source>
</evidence>
<evidence type="ECO:0000256" key="3">
    <source>
        <dbReference type="ARBA" id="ARBA00022729"/>
    </source>
</evidence>
<accession>A0A838Y6K3</accession>
<dbReference type="CDD" id="cd06324">
    <property type="entry name" value="PBP1_ABC_sugar_binding-like"/>
    <property type="match status" value="1"/>
</dbReference>
<gene>
    <name evidence="5" type="ORF">H2Z84_07250</name>
</gene>
<comment type="caution">
    <text evidence="5">The sequence shown here is derived from an EMBL/GenBank/DDBJ whole genome shotgun (WGS) entry which is preliminary data.</text>
</comment>
<dbReference type="Gene3D" id="3.40.50.2300">
    <property type="match status" value="2"/>
</dbReference>
<dbReference type="AlphaFoldDB" id="A0A838Y6K3"/>
<sequence length="348" mass="39020">MLHSTAWAFSVTFISPGRHDEAYWFSATRAMQAAAQQLDIQLEVLYAERDPLQMVNLTRAVTQRRHKPDYLLLVNEKLTGPAMLSLADQAGIPCFLSFNQLTPTQLQNSGQPRQRLKHWLGSLAPDNAMAGALTMQGLLAEAGRRFPAGTPLHVLMMAGDHATPASTERVAAAQRVLAAHPQAKLTQLVYGEWERQRALQQGQWLLQRYPQINLVWAANDEMAFGLEEAIRRHGQQPGREVLLSAINNSSQAMHERRQGRISALAAGHFMTGAWSLVLLYDYQHGHDFADEGLLLQPAMFSAISATQAQRFLQQFANNDFSSIRFRQFSKFANPALQHYTFRFSAVLN</sequence>
<proteinExistence type="inferred from homology"/>
<reference evidence="5 6" key="1">
    <citation type="submission" date="2020-07" db="EMBL/GenBank/DDBJ databases">
        <title>Draft genome sequence of violacein-producing bacteria and related species.</title>
        <authorList>
            <person name="Wilson H.S."/>
            <person name="De Leon M.E."/>
        </authorList>
    </citation>
    <scope>NUCLEOTIDE SEQUENCE [LARGE SCALE GENOMIC DNA]</scope>
    <source>
        <strain evidence="5 6">HSC-21Su07</strain>
    </source>
</reference>